<feature type="chain" id="PRO_5010248128" description="Glycosyltransferase family 92 protein" evidence="9">
    <location>
        <begin position="27"/>
        <end position="502"/>
    </location>
</feature>
<dbReference type="GO" id="GO:0005737">
    <property type="term" value="C:cytoplasm"/>
    <property type="evidence" value="ECO:0007669"/>
    <property type="project" value="TreeGrafter"/>
</dbReference>
<dbReference type="RefSeq" id="XP_013381631.1">
    <property type="nucleotide sequence ID" value="XM_013526177.2"/>
</dbReference>
<dbReference type="PANTHER" id="PTHR21461:SF69">
    <property type="entry name" value="GLYCOSYLTRANSFERASE FAMILY 92 PROTEIN"/>
    <property type="match status" value="1"/>
</dbReference>
<evidence type="ECO:0000256" key="5">
    <source>
        <dbReference type="ARBA" id="ARBA00022692"/>
    </source>
</evidence>
<feature type="signal peptide" evidence="9">
    <location>
        <begin position="1"/>
        <end position="26"/>
    </location>
</feature>
<dbReference type="OMA" id="HEAKIFR"/>
<evidence type="ECO:0000256" key="8">
    <source>
        <dbReference type="RuleBase" id="RU366017"/>
    </source>
</evidence>
<keyword evidence="3 8" id="KW-0328">Glycosyltransferase</keyword>
<keyword evidence="4 8" id="KW-0808">Transferase</keyword>
<sequence length="502" mass="58880">MRFHLKKVVRFVSLIILLFVLTQLLSYQEEVLSQINPTINKKETTQSISAENLNNNGIINAKERSHCKDLEPINPMIRERFIFQKVSSKPDYLAFSAFYSDQPGDAYFLRIIGIGRYLNNRLDKSVPYPQYCQLWFQKKDGNTVKVYNEVVPTVVQIMPEQKSKKYHPVLYLCYGPKNYKLKTVPYAVSLVDSKCKKPLNFLKVVNTKEEAKGKTQLDFGVCVTPFNFNYNKTLSFVENLEIQKMFGAQHFTFYNFSLSDKMKPVLNSYASEGNISVIPWPLPPHLKVDIWPPNKKHVPNIFYFAQLGALNDCLYRNMYRFKYLLFLDLDEIVVPRKDETWKEMIESAAKVKGFTKNATSYMFRNTFFRLDWGLLSDDSLSDKRIQLYHPYSLLSVNREKRIWNAGSRSKYMIVDAQCVSVVGVHQIWGYISGKRCYKHKSMIMPINIGLLHHYRNWKKPEQKKHDAMIKDNNIFRFKDSIISRIEDRFKKITSQGQIEFIQ</sequence>
<dbReference type="OrthoDB" id="2526284at2759"/>
<evidence type="ECO:0000256" key="4">
    <source>
        <dbReference type="ARBA" id="ARBA00022679"/>
    </source>
</evidence>
<evidence type="ECO:0000256" key="6">
    <source>
        <dbReference type="ARBA" id="ARBA00022989"/>
    </source>
</evidence>
<dbReference type="GO" id="GO:0016020">
    <property type="term" value="C:membrane"/>
    <property type="evidence" value="ECO:0007669"/>
    <property type="project" value="UniProtKB-SubCell"/>
</dbReference>
<proteinExistence type="inferred from homology"/>
<keyword evidence="9" id="KW-0732">Signal</keyword>
<organism evidence="10 11">
    <name type="scientific">Lingula anatina</name>
    <name type="common">Brachiopod</name>
    <name type="synonym">Lingula unguis</name>
    <dbReference type="NCBI Taxonomy" id="7574"/>
    <lineage>
        <taxon>Eukaryota</taxon>
        <taxon>Metazoa</taxon>
        <taxon>Spiralia</taxon>
        <taxon>Lophotrochozoa</taxon>
        <taxon>Brachiopoda</taxon>
        <taxon>Linguliformea</taxon>
        <taxon>Lingulata</taxon>
        <taxon>Lingulida</taxon>
        <taxon>Linguloidea</taxon>
        <taxon>Lingulidae</taxon>
        <taxon>Lingula</taxon>
    </lineage>
</organism>
<evidence type="ECO:0000313" key="11">
    <source>
        <dbReference type="RefSeq" id="XP_013381631.1"/>
    </source>
</evidence>
<keyword evidence="5" id="KW-0812">Transmembrane</keyword>
<evidence type="ECO:0000256" key="3">
    <source>
        <dbReference type="ARBA" id="ARBA00022676"/>
    </source>
</evidence>
<dbReference type="Pfam" id="PF01697">
    <property type="entry name" value="Glyco_transf_92"/>
    <property type="match status" value="1"/>
</dbReference>
<evidence type="ECO:0000256" key="7">
    <source>
        <dbReference type="ARBA" id="ARBA00023136"/>
    </source>
</evidence>
<evidence type="ECO:0000256" key="2">
    <source>
        <dbReference type="ARBA" id="ARBA00007647"/>
    </source>
</evidence>
<evidence type="ECO:0000256" key="1">
    <source>
        <dbReference type="ARBA" id="ARBA00004167"/>
    </source>
</evidence>
<keyword evidence="7" id="KW-0472">Membrane</keyword>
<reference evidence="11" key="1">
    <citation type="submission" date="2025-08" db="UniProtKB">
        <authorList>
            <consortium name="RefSeq"/>
        </authorList>
    </citation>
    <scope>IDENTIFICATION</scope>
    <source>
        <tissue evidence="11">Gonads</tissue>
    </source>
</reference>
<keyword evidence="6" id="KW-1133">Transmembrane helix</keyword>
<evidence type="ECO:0000256" key="9">
    <source>
        <dbReference type="SAM" id="SignalP"/>
    </source>
</evidence>
<dbReference type="AlphaFoldDB" id="A0A1S3H817"/>
<dbReference type="KEGG" id="lak:106152562"/>
<dbReference type="GO" id="GO:0016757">
    <property type="term" value="F:glycosyltransferase activity"/>
    <property type="evidence" value="ECO:0007669"/>
    <property type="project" value="UniProtKB-UniRule"/>
</dbReference>
<dbReference type="EC" id="2.4.1.-" evidence="8"/>
<comment type="similarity">
    <text evidence="2 8">Belongs to the glycosyltransferase 92 family.</text>
</comment>
<dbReference type="InterPro" id="IPR008166">
    <property type="entry name" value="Glyco_transf_92"/>
</dbReference>
<dbReference type="InParanoid" id="A0A1S3H817"/>
<comment type="subcellular location">
    <subcellularLocation>
        <location evidence="1">Membrane</location>
        <topology evidence="1">Single-pass membrane protein</topology>
    </subcellularLocation>
</comment>
<name>A0A1S3H817_LINAN</name>
<dbReference type="GeneID" id="106152562"/>
<evidence type="ECO:0000313" key="10">
    <source>
        <dbReference type="Proteomes" id="UP000085678"/>
    </source>
</evidence>
<dbReference type="PANTHER" id="PTHR21461">
    <property type="entry name" value="GLYCOSYLTRANSFERASE FAMILY 92 PROTEIN"/>
    <property type="match status" value="1"/>
</dbReference>
<dbReference type="FunCoup" id="A0A1S3H817">
    <property type="interactions" value="13"/>
</dbReference>
<dbReference type="Proteomes" id="UP000085678">
    <property type="component" value="Unplaced"/>
</dbReference>
<accession>A0A1S3H817</accession>
<keyword evidence="10" id="KW-1185">Reference proteome</keyword>
<gene>
    <name evidence="11" type="primary">LOC106152562</name>
</gene>
<protein>
    <recommendedName>
        <fullName evidence="8">Glycosyltransferase family 92 protein</fullName>
        <ecNumber evidence="8">2.4.1.-</ecNumber>
    </recommendedName>
</protein>